<feature type="domain" description="Fe-containing alcohol dehydrogenase-like C-terminal" evidence="4">
    <location>
        <begin position="207"/>
        <end position="398"/>
    </location>
</feature>
<dbReference type="AlphaFoldDB" id="A0A356LM83"/>
<dbReference type="SUPFAM" id="SSF56796">
    <property type="entry name" value="Dehydroquinate synthase-like"/>
    <property type="match status" value="1"/>
</dbReference>
<sequence length="402" mass="42805">MEMMEDINTRSAVLQISGAVSWPGNCYWGPSAVRQVIEAAESRLRRPLVITDPGAWRASSAVVQAALAARSIQDWQVFEGVVANPSLAEVREALRMARHSGCVSIIAVGGGSVIDVAKVVFGCLCSGLESEELAAPRGQAWLDGPVRPDAPLLLAIPTTSGTGSESSSAALIQGDDGRKHMYRSLRTRPALVALQPDLTLNLPMRPTAQGGFDALLHALGALVNTDCNPIGKAIALHALHACMQALPLVLEKPENLAARTEMQMGAYLAGVAIGISKVDAVHAMCTPLESVADMAHAEVLAPVFRVVSRYTVQTHASVYANTARHLNIAGTGDDHRGAQALIERVEQLARQANISLYLTNLQLSEQQAGQLATQAVQSASMPLNPRRLSHEEIKSLYLQMGN</sequence>
<evidence type="ECO:0000256" key="1">
    <source>
        <dbReference type="ARBA" id="ARBA00007358"/>
    </source>
</evidence>
<dbReference type="GO" id="GO:0004022">
    <property type="term" value="F:alcohol dehydrogenase (NAD+) activity"/>
    <property type="evidence" value="ECO:0007669"/>
    <property type="project" value="TreeGrafter"/>
</dbReference>
<protein>
    <submittedName>
        <fullName evidence="5">Uncharacterized protein</fullName>
    </submittedName>
</protein>
<dbReference type="Pfam" id="PF00465">
    <property type="entry name" value="Fe-ADH"/>
    <property type="match status" value="1"/>
</dbReference>
<organism evidence="5 6">
    <name type="scientific">Advenella kashmirensis</name>
    <dbReference type="NCBI Taxonomy" id="310575"/>
    <lineage>
        <taxon>Bacteria</taxon>
        <taxon>Pseudomonadati</taxon>
        <taxon>Pseudomonadota</taxon>
        <taxon>Betaproteobacteria</taxon>
        <taxon>Burkholderiales</taxon>
        <taxon>Alcaligenaceae</taxon>
    </lineage>
</organism>
<dbReference type="Gene3D" id="1.20.1090.10">
    <property type="entry name" value="Dehydroquinate synthase-like - alpha domain"/>
    <property type="match status" value="1"/>
</dbReference>
<dbReference type="InterPro" id="IPR056798">
    <property type="entry name" value="ADH_Fe_C"/>
</dbReference>
<reference evidence="5 6" key="1">
    <citation type="journal article" date="2018" name="Nat. Biotechnol.">
        <title>A standardized bacterial taxonomy based on genome phylogeny substantially revises the tree of life.</title>
        <authorList>
            <person name="Parks D.H."/>
            <person name="Chuvochina M."/>
            <person name="Waite D.W."/>
            <person name="Rinke C."/>
            <person name="Skarshewski A."/>
            <person name="Chaumeil P.A."/>
            <person name="Hugenholtz P."/>
        </authorList>
    </citation>
    <scope>NUCLEOTIDE SEQUENCE [LARGE SCALE GENOMIC DNA]</scope>
    <source>
        <strain evidence="5">UBA10707</strain>
    </source>
</reference>
<dbReference type="Pfam" id="PF25137">
    <property type="entry name" value="ADH_Fe_C"/>
    <property type="match status" value="1"/>
</dbReference>
<dbReference type="CDD" id="cd08551">
    <property type="entry name" value="Fe-ADH"/>
    <property type="match status" value="1"/>
</dbReference>
<evidence type="ECO:0000259" key="4">
    <source>
        <dbReference type="Pfam" id="PF25137"/>
    </source>
</evidence>
<dbReference type="Proteomes" id="UP000264036">
    <property type="component" value="Unassembled WGS sequence"/>
</dbReference>
<accession>A0A356LM83</accession>
<evidence type="ECO:0000313" key="5">
    <source>
        <dbReference type="EMBL" id="HBP32004.1"/>
    </source>
</evidence>
<comment type="caution">
    <text evidence="5">The sequence shown here is derived from an EMBL/GenBank/DDBJ whole genome shotgun (WGS) entry which is preliminary data.</text>
</comment>
<dbReference type="PANTHER" id="PTHR11496:SF102">
    <property type="entry name" value="ALCOHOL DEHYDROGENASE 4"/>
    <property type="match status" value="1"/>
</dbReference>
<gene>
    <name evidence="5" type="ORF">DD666_21665</name>
</gene>
<dbReference type="EMBL" id="DOEK01000047">
    <property type="protein sequence ID" value="HBP32004.1"/>
    <property type="molecule type" value="Genomic_DNA"/>
</dbReference>
<proteinExistence type="inferred from homology"/>
<feature type="domain" description="Alcohol dehydrogenase iron-type/glycerol dehydrogenase GldA" evidence="3">
    <location>
        <begin position="23"/>
        <end position="196"/>
    </location>
</feature>
<evidence type="ECO:0000256" key="2">
    <source>
        <dbReference type="ARBA" id="ARBA00023002"/>
    </source>
</evidence>
<keyword evidence="2" id="KW-0560">Oxidoreductase</keyword>
<name>A0A356LM83_9BURK</name>
<evidence type="ECO:0000259" key="3">
    <source>
        <dbReference type="Pfam" id="PF00465"/>
    </source>
</evidence>
<dbReference type="Gene3D" id="3.40.50.1970">
    <property type="match status" value="1"/>
</dbReference>
<comment type="similarity">
    <text evidence="1">Belongs to the iron-containing alcohol dehydrogenase family.</text>
</comment>
<dbReference type="GO" id="GO:0046872">
    <property type="term" value="F:metal ion binding"/>
    <property type="evidence" value="ECO:0007669"/>
    <property type="project" value="InterPro"/>
</dbReference>
<dbReference type="PANTHER" id="PTHR11496">
    <property type="entry name" value="ALCOHOL DEHYDROGENASE"/>
    <property type="match status" value="1"/>
</dbReference>
<evidence type="ECO:0000313" key="6">
    <source>
        <dbReference type="Proteomes" id="UP000264036"/>
    </source>
</evidence>
<dbReference type="InterPro" id="IPR001670">
    <property type="entry name" value="ADH_Fe/GldA"/>
</dbReference>
<dbReference type="InterPro" id="IPR039697">
    <property type="entry name" value="Alcohol_dehydrogenase_Fe"/>
</dbReference>